<proteinExistence type="predicted"/>
<gene>
    <name evidence="3" type="ORF">FF098_003885</name>
    <name evidence="2" type="ORF">GCM10011355_07810</name>
</gene>
<feature type="signal peptide" evidence="1">
    <location>
        <begin position="1"/>
        <end position="39"/>
    </location>
</feature>
<evidence type="ECO:0000256" key="1">
    <source>
        <dbReference type="SAM" id="SignalP"/>
    </source>
</evidence>
<dbReference type="EMBL" id="VCJR02000001">
    <property type="protein sequence ID" value="NHK27044.1"/>
    <property type="molecule type" value="Genomic_DNA"/>
</dbReference>
<accession>A0A8J3A0S6</accession>
<dbReference type="InterPro" id="IPR006311">
    <property type="entry name" value="TAT_signal"/>
</dbReference>
<evidence type="ECO:0000313" key="2">
    <source>
        <dbReference type="EMBL" id="GGH94196.1"/>
    </source>
</evidence>
<evidence type="ECO:0008006" key="6">
    <source>
        <dbReference type="Google" id="ProtNLM"/>
    </source>
</evidence>
<keyword evidence="1" id="KW-0732">Signal</keyword>
<comment type="caution">
    <text evidence="2">The sequence shown here is derived from an EMBL/GenBank/DDBJ whole genome shotgun (WGS) entry which is preliminary data.</text>
</comment>
<dbReference type="PROSITE" id="PS51318">
    <property type="entry name" value="TAT"/>
    <property type="match status" value="1"/>
</dbReference>
<keyword evidence="5" id="KW-1185">Reference proteome</keyword>
<protein>
    <recommendedName>
        <fullName evidence="6">Tat pathway signal sequence domain protein</fullName>
    </recommendedName>
</protein>
<dbReference type="RefSeq" id="WP_155137651.1">
    <property type="nucleotide sequence ID" value="NZ_BMGZ01000001.1"/>
</dbReference>
<dbReference type="Proteomes" id="UP000818603">
    <property type="component" value="Unassembled WGS sequence"/>
</dbReference>
<dbReference type="AlphaFoldDB" id="A0A8J3A0S6"/>
<name>A0A8J3A0S6_9PROT</name>
<evidence type="ECO:0000313" key="5">
    <source>
        <dbReference type="Proteomes" id="UP000818603"/>
    </source>
</evidence>
<reference evidence="2" key="3">
    <citation type="submission" date="2020-09" db="EMBL/GenBank/DDBJ databases">
        <authorList>
            <person name="Sun Q."/>
            <person name="Zhou Y."/>
        </authorList>
    </citation>
    <scope>NUCLEOTIDE SEQUENCE</scope>
    <source>
        <strain evidence="2">CGMCC 1.14984</strain>
    </source>
</reference>
<reference evidence="2" key="1">
    <citation type="journal article" date="2014" name="Int. J. Syst. Evol. Microbiol.">
        <title>Complete genome sequence of Corynebacterium casei LMG S-19264T (=DSM 44701T), isolated from a smear-ripened cheese.</title>
        <authorList>
            <consortium name="US DOE Joint Genome Institute (JGI-PGF)"/>
            <person name="Walter F."/>
            <person name="Albersmeier A."/>
            <person name="Kalinowski J."/>
            <person name="Ruckert C."/>
        </authorList>
    </citation>
    <scope>NUCLEOTIDE SEQUENCE</scope>
    <source>
        <strain evidence="2">CGMCC 1.14984</strain>
    </source>
</reference>
<dbReference type="Proteomes" id="UP000621856">
    <property type="component" value="Unassembled WGS sequence"/>
</dbReference>
<feature type="chain" id="PRO_5035274054" description="Tat pathway signal sequence domain protein" evidence="1">
    <location>
        <begin position="40"/>
        <end position="225"/>
    </location>
</feature>
<evidence type="ECO:0000313" key="4">
    <source>
        <dbReference type="Proteomes" id="UP000621856"/>
    </source>
</evidence>
<evidence type="ECO:0000313" key="3">
    <source>
        <dbReference type="EMBL" id="NHK27044.1"/>
    </source>
</evidence>
<sequence length="225" mass="25081">MKTNQPTPNRRRYFHSFLAATALLGVSAASIALAPTAVAQITKAQIDGTYQAAEDPAIVNRFVVDIFGGLEVTPIRDGRNGQVVIYEKVSEGLWREAGPFLKNRATYTYTNSGAFLWQNRTGTKKYTLYRTGRDQVATDNYVIQGSYMLDGVRSNYNVFEMTDGDTVLITPYRNNRKGAAVTYKRSAPDEFRATNSAATYTVLPNGDLLWESNDSRNIRISLTPR</sequence>
<dbReference type="EMBL" id="BMGZ01000001">
    <property type="protein sequence ID" value="GGH94196.1"/>
    <property type="molecule type" value="Genomic_DNA"/>
</dbReference>
<organism evidence="2 4">
    <name type="scientific">Aquisalinus luteolus</name>
    <dbReference type="NCBI Taxonomy" id="1566827"/>
    <lineage>
        <taxon>Bacteria</taxon>
        <taxon>Pseudomonadati</taxon>
        <taxon>Pseudomonadota</taxon>
        <taxon>Alphaproteobacteria</taxon>
        <taxon>Parvularculales</taxon>
        <taxon>Parvularculaceae</taxon>
        <taxon>Aquisalinus</taxon>
    </lineage>
</organism>
<reference evidence="3 5" key="2">
    <citation type="submission" date="2020-02" db="EMBL/GenBank/DDBJ databases">
        <title>Genome sequence of Parvularcula flava strain NH6-79.</title>
        <authorList>
            <person name="Abdul Karim M.H."/>
            <person name="Lam M.Q."/>
            <person name="Chen S.J."/>
            <person name="Yahya A."/>
            <person name="Shahir S."/>
            <person name="Shamsir M.S."/>
            <person name="Chong C.S."/>
        </authorList>
    </citation>
    <scope>NUCLEOTIDE SEQUENCE [LARGE SCALE GENOMIC DNA]</scope>
    <source>
        <strain evidence="3 5">NH6-79</strain>
    </source>
</reference>